<dbReference type="EMBL" id="FPCG01000004">
    <property type="protein sequence ID" value="SFV22332.1"/>
    <property type="molecule type" value="Genomic_DNA"/>
</dbReference>
<evidence type="ECO:0000259" key="13">
    <source>
        <dbReference type="Pfam" id="PF04452"/>
    </source>
</evidence>
<comment type="catalytic activity">
    <reaction evidence="11 12">
        <text>uridine(1498) in 16S rRNA + S-adenosyl-L-methionine = N(3)-methyluridine(1498) in 16S rRNA + S-adenosyl-L-homocysteine + H(+)</text>
        <dbReference type="Rhea" id="RHEA:42920"/>
        <dbReference type="Rhea" id="RHEA-COMP:10283"/>
        <dbReference type="Rhea" id="RHEA-COMP:10284"/>
        <dbReference type="ChEBI" id="CHEBI:15378"/>
        <dbReference type="ChEBI" id="CHEBI:57856"/>
        <dbReference type="ChEBI" id="CHEBI:59789"/>
        <dbReference type="ChEBI" id="CHEBI:65315"/>
        <dbReference type="ChEBI" id="CHEBI:74502"/>
        <dbReference type="EC" id="2.1.1.193"/>
    </reaction>
</comment>
<sequence>MTHHLFYAEPGGLDTAAPGQPVSIGGPEARHAVQVMRLEPGEWVDLADGAGRRVSGPITAASTTGLTVQVDSVVDEPAPAPRLVLVQALAKGDRDLLAIQTATELGIDAVVPWQAERSIVRWKGDKAARAQAKWDASLHAAAKQARRSRIPSTRPLTVGTAVAELTGPDVLVLVLHEEAAQSLGEAVDRHLGPAGSSASAEPTSAVGAAHPAEVILVVGPEGGISPQEMEALTQAGAHPVRMGQHVLRSSTAGPAATAVLQQLLGRWQS</sequence>
<comment type="subcellular location">
    <subcellularLocation>
        <location evidence="1 12">Cytoplasm</location>
    </subcellularLocation>
</comment>
<evidence type="ECO:0000313" key="15">
    <source>
        <dbReference type="EMBL" id="SFV22332.1"/>
    </source>
</evidence>
<feature type="domain" description="Ribosomal RNA small subunit methyltransferase E PUA-like" evidence="14">
    <location>
        <begin position="25"/>
        <end position="70"/>
    </location>
</feature>
<evidence type="ECO:0000256" key="6">
    <source>
        <dbReference type="ARBA" id="ARBA00022552"/>
    </source>
</evidence>
<evidence type="ECO:0000256" key="4">
    <source>
        <dbReference type="ARBA" id="ARBA00013673"/>
    </source>
</evidence>
<evidence type="ECO:0000259" key="14">
    <source>
        <dbReference type="Pfam" id="PF20260"/>
    </source>
</evidence>
<dbReference type="InterPro" id="IPR029026">
    <property type="entry name" value="tRNA_m1G_MTases_N"/>
</dbReference>
<gene>
    <name evidence="15" type="ORF">SAMN04487966_10442</name>
</gene>
<keyword evidence="6 12" id="KW-0698">rRNA processing</keyword>
<evidence type="ECO:0000256" key="5">
    <source>
        <dbReference type="ARBA" id="ARBA00022490"/>
    </source>
</evidence>
<dbReference type="OrthoDB" id="9808126at2"/>
<dbReference type="PIRSF" id="PIRSF015601">
    <property type="entry name" value="MTase_slr0722"/>
    <property type="match status" value="1"/>
</dbReference>
<dbReference type="SUPFAM" id="SSF75217">
    <property type="entry name" value="alpha/beta knot"/>
    <property type="match status" value="1"/>
</dbReference>
<dbReference type="STRING" id="574650.SAMN04487966_10442"/>
<dbReference type="PANTHER" id="PTHR30027:SF3">
    <property type="entry name" value="16S RRNA (URACIL(1498)-N(3))-METHYLTRANSFERASE"/>
    <property type="match status" value="1"/>
</dbReference>
<reference evidence="15 16" key="1">
    <citation type="submission" date="2016-10" db="EMBL/GenBank/DDBJ databases">
        <authorList>
            <person name="de Groot N.N."/>
        </authorList>
    </citation>
    <scope>NUCLEOTIDE SEQUENCE [LARGE SCALE GENOMIC DNA]</scope>
    <source>
        <strain evidence="15 16">CGMCC 1.7054</strain>
    </source>
</reference>
<dbReference type="PANTHER" id="PTHR30027">
    <property type="entry name" value="RIBOSOMAL RNA SMALL SUBUNIT METHYLTRANSFERASE E"/>
    <property type="match status" value="1"/>
</dbReference>
<dbReference type="InterPro" id="IPR046887">
    <property type="entry name" value="RsmE_PUA-like"/>
</dbReference>
<proteinExistence type="inferred from homology"/>
<comment type="similarity">
    <text evidence="2 12">Belongs to the RNA methyltransferase RsmE family.</text>
</comment>
<dbReference type="GO" id="GO:0005737">
    <property type="term" value="C:cytoplasm"/>
    <property type="evidence" value="ECO:0007669"/>
    <property type="project" value="UniProtKB-SubCell"/>
</dbReference>
<dbReference type="InterPro" id="IPR006700">
    <property type="entry name" value="RsmE"/>
</dbReference>
<dbReference type="Pfam" id="PF20260">
    <property type="entry name" value="PUA_4"/>
    <property type="match status" value="1"/>
</dbReference>
<evidence type="ECO:0000313" key="16">
    <source>
        <dbReference type="Proteomes" id="UP000198881"/>
    </source>
</evidence>
<dbReference type="Pfam" id="PF04452">
    <property type="entry name" value="Methyltrans_RNA"/>
    <property type="match status" value="1"/>
</dbReference>
<evidence type="ECO:0000256" key="2">
    <source>
        <dbReference type="ARBA" id="ARBA00005528"/>
    </source>
</evidence>
<organism evidence="15 16">
    <name type="scientific">Micrococcus terreus</name>
    <dbReference type="NCBI Taxonomy" id="574650"/>
    <lineage>
        <taxon>Bacteria</taxon>
        <taxon>Bacillati</taxon>
        <taxon>Actinomycetota</taxon>
        <taxon>Actinomycetes</taxon>
        <taxon>Micrococcales</taxon>
        <taxon>Micrococcaceae</taxon>
        <taxon>Micrococcus</taxon>
    </lineage>
</organism>
<dbReference type="AlphaFoldDB" id="A0A1I7MK66"/>
<dbReference type="GO" id="GO:0070475">
    <property type="term" value="P:rRNA base methylation"/>
    <property type="evidence" value="ECO:0007669"/>
    <property type="project" value="TreeGrafter"/>
</dbReference>
<keyword evidence="16" id="KW-1185">Reference proteome</keyword>
<evidence type="ECO:0000256" key="7">
    <source>
        <dbReference type="ARBA" id="ARBA00022603"/>
    </source>
</evidence>
<dbReference type="InterPro" id="IPR046886">
    <property type="entry name" value="RsmE_MTase_dom"/>
</dbReference>
<protein>
    <recommendedName>
        <fullName evidence="4 12">Ribosomal RNA small subunit methyltransferase E</fullName>
        <ecNumber evidence="3 12">2.1.1.193</ecNumber>
    </recommendedName>
</protein>
<evidence type="ECO:0000256" key="1">
    <source>
        <dbReference type="ARBA" id="ARBA00004496"/>
    </source>
</evidence>
<feature type="domain" description="Ribosomal RNA small subunit methyltransferase E methyltransferase" evidence="13">
    <location>
        <begin position="81"/>
        <end position="261"/>
    </location>
</feature>
<evidence type="ECO:0000256" key="12">
    <source>
        <dbReference type="PIRNR" id="PIRNR015601"/>
    </source>
</evidence>
<dbReference type="InterPro" id="IPR029028">
    <property type="entry name" value="Alpha/beta_knot_MTases"/>
</dbReference>
<accession>A0A1I7MK66</accession>
<keyword evidence="7 12" id="KW-0489">Methyltransferase</keyword>
<keyword evidence="9 12" id="KW-0949">S-adenosyl-L-methionine</keyword>
<evidence type="ECO:0000256" key="8">
    <source>
        <dbReference type="ARBA" id="ARBA00022679"/>
    </source>
</evidence>
<dbReference type="NCBIfam" id="NF008693">
    <property type="entry name" value="PRK11713.2-3"/>
    <property type="match status" value="1"/>
</dbReference>
<dbReference type="NCBIfam" id="TIGR00046">
    <property type="entry name" value="RsmE family RNA methyltransferase"/>
    <property type="match status" value="1"/>
</dbReference>
<dbReference type="RefSeq" id="WP_091696177.1">
    <property type="nucleotide sequence ID" value="NZ_FPCG01000004.1"/>
</dbReference>
<dbReference type="SUPFAM" id="SSF88697">
    <property type="entry name" value="PUA domain-like"/>
    <property type="match status" value="1"/>
</dbReference>
<dbReference type="InterPro" id="IPR015947">
    <property type="entry name" value="PUA-like_sf"/>
</dbReference>
<keyword evidence="5 12" id="KW-0963">Cytoplasm</keyword>
<keyword evidence="8 12" id="KW-0808">Transferase</keyword>
<evidence type="ECO:0000256" key="11">
    <source>
        <dbReference type="ARBA" id="ARBA00047944"/>
    </source>
</evidence>
<dbReference type="EC" id="2.1.1.193" evidence="3 12"/>
<dbReference type="Gene3D" id="3.40.1280.10">
    <property type="match status" value="1"/>
</dbReference>
<evidence type="ECO:0000256" key="10">
    <source>
        <dbReference type="ARBA" id="ARBA00025699"/>
    </source>
</evidence>
<dbReference type="Proteomes" id="UP000198881">
    <property type="component" value="Unassembled WGS sequence"/>
</dbReference>
<dbReference type="GO" id="GO:0070042">
    <property type="term" value="F:rRNA (uridine-N3-)-methyltransferase activity"/>
    <property type="evidence" value="ECO:0007669"/>
    <property type="project" value="TreeGrafter"/>
</dbReference>
<dbReference type="Gene3D" id="2.40.240.20">
    <property type="entry name" value="Hypothetical PUA domain-like, domain 1"/>
    <property type="match status" value="1"/>
</dbReference>
<dbReference type="CDD" id="cd18084">
    <property type="entry name" value="RsmE-like"/>
    <property type="match status" value="1"/>
</dbReference>
<evidence type="ECO:0000256" key="3">
    <source>
        <dbReference type="ARBA" id="ARBA00012328"/>
    </source>
</evidence>
<evidence type="ECO:0000256" key="9">
    <source>
        <dbReference type="ARBA" id="ARBA00022691"/>
    </source>
</evidence>
<comment type="function">
    <text evidence="10 12">Specifically methylates the N3 position of the uracil ring of uridine 1498 (m3U1498) in 16S rRNA. Acts on the fully assembled 30S ribosomal subunit.</text>
</comment>
<name>A0A1I7MK66_9MICC</name>